<comment type="caution">
    <text evidence="1">The sequence shown here is derived from an EMBL/GenBank/DDBJ whole genome shotgun (WGS) entry which is preliminary data.</text>
</comment>
<dbReference type="EMBL" id="JAHMUF010000007">
    <property type="protein sequence ID" value="KAG7194466.1"/>
    <property type="molecule type" value="Genomic_DNA"/>
</dbReference>
<dbReference type="Proteomes" id="UP000790833">
    <property type="component" value="Unassembled WGS sequence"/>
</dbReference>
<dbReference type="RefSeq" id="XP_043050013.1">
    <property type="nucleotide sequence ID" value="XM_043195347.1"/>
</dbReference>
<organism evidence="1 2">
    <name type="scientific">Scheffersomyces spartinae</name>
    <dbReference type="NCBI Taxonomy" id="45513"/>
    <lineage>
        <taxon>Eukaryota</taxon>
        <taxon>Fungi</taxon>
        <taxon>Dikarya</taxon>
        <taxon>Ascomycota</taxon>
        <taxon>Saccharomycotina</taxon>
        <taxon>Pichiomycetes</taxon>
        <taxon>Debaryomycetaceae</taxon>
        <taxon>Scheffersomyces</taxon>
    </lineage>
</organism>
<proteinExistence type="predicted"/>
<gene>
    <name evidence="1" type="ORF">KQ657_004679</name>
</gene>
<dbReference type="OrthoDB" id="186013at2759"/>
<keyword evidence="2" id="KW-1185">Reference proteome</keyword>
<name>A0A9P7VBG8_9ASCO</name>
<evidence type="ECO:0000313" key="2">
    <source>
        <dbReference type="Proteomes" id="UP000790833"/>
    </source>
</evidence>
<dbReference type="GeneID" id="66118053"/>
<protein>
    <recommendedName>
        <fullName evidence="3">Genetic interactor of prohibitin 7, mitochondrial</fullName>
    </recommendedName>
</protein>
<reference evidence="1" key="1">
    <citation type="submission" date="2021-03" db="EMBL/GenBank/DDBJ databases">
        <authorList>
            <person name="Palmer J.M."/>
        </authorList>
    </citation>
    <scope>NUCLEOTIDE SEQUENCE</scope>
    <source>
        <strain evidence="1">ARV_011</strain>
    </source>
</reference>
<sequence>MLTRRVIHRSFRGLVSVPKPRTPEEMAQDKEEAAKLAMQSIKDIGSMFSNSEGKGDDTEPIDSRPIFKEPSRFATLSLLHQGQVLNELQQMYDKDWHKLTLEAKQLGYYIGFGNWGSRDKFDNWNKQEPPYDLPYPTPSKLQTNDPKPQTLVHPIDPPVNLALHPIRVDQFNPKRLDGVTKFFIYLTLVVAAIALYRDKFIGEAGRPLEIVIVDPYEEERKAEQARERIEEDLKARLELEKSKSRKWYYLWIK</sequence>
<evidence type="ECO:0000313" key="1">
    <source>
        <dbReference type="EMBL" id="KAG7194466.1"/>
    </source>
</evidence>
<accession>A0A9P7VBG8</accession>
<dbReference type="AlphaFoldDB" id="A0A9P7VBG8"/>
<evidence type="ECO:0008006" key="3">
    <source>
        <dbReference type="Google" id="ProtNLM"/>
    </source>
</evidence>